<evidence type="ECO:0000256" key="2">
    <source>
        <dbReference type="ARBA" id="ARBA00008193"/>
    </source>
</evidence>
<gene>
    <name evidence="9" type="ORF">OHAE_3775</name>
</gene>
<dbReference type="PANTHER" id="PTHR30506">
    <property type="entry name" value="INNER MEMBRANE PROTEIN"/>
    <property type="match status" value="1"/>
</dbReference>
<evidence type="ECO:0000256" key="4">
    <source>
        <dbReference type="ARBA" id="ARBA00022692"/>
    </source>
</evidence>
<comment type="similarity">
    <text evidence="2">Belongs to the UPF0126 family.</text>
</comment>
<feature type="transmembrane region" description="Helical" evidence="7">
    <location>
        <begin position="12"/>
        <end position="29"/>
    </location>
</feature>
<comment type="subcellular location">
    <subcellularLocation>
        <location evidence="1">Cell membrane</location>
        <topology evidence="1">Multi-pass membrane protein</topology>
    </subcellularLocation>
</comment>
<name>A0A2P9HIL3_9HYPH</name>
<dbReference type="RefSeq" id="WP_109367704.1">
    <property type="nucleotide sequence ID" value="NZ_OOFM01000004.1"/>
</dbReference>
<evidence type="ECO:0000259" key="8">
    <source>
        <dbReference type="Pfam" id="PF03458"/>
    </source>
</evidence>
<reference evidence="10" key="1">
    <citation type="submission" date="2017-12" db="EMBL/GenBank/DDBJ databases">
        <authorList>
            <person name="Diaz M."/>
        </authorList>
    </citation>
    <scope>NUCLEOTIDE SEQUENCE [LARGE SCALE GENOMIC DNA]</scope>
    <source>
        <strain evidence="10">FI11154</strain>
    </source>
</reference>
<feature type="transmembrane region" description="Helical" evidence="7">
    <location>
        <begin position="122"/>
        <end position="143"/>
    </location>
</feature>
<dbReference type="EMBL" id="OOFM01000004">
    <property type="protein sequence ID" value="SPL63843.1"/>
    <property type="molecule type" value="Genomic_DNA"/>
</dbReference>
<dbReference type="GO" id="GO:0005886">
    <property type="term" value="C:plasma membrane"/>
    <property type="evidence" value="ECO:0007669"/>
    <property type="project" value="UniProtKB-SubCell"/>
</dbReference>
<evidence type="ECO:0000256" key="6">
    <source>
        <dbReference type="ARBA" id="ARBA00023136"/>
    </source>
</evidence>
<accession>A0A2P9HIL3</accession>
<feature type="transmembrane region" description="Helical" evidence="7">
    <location>
        <begin position="97"/>
        <end position="116"/>
    </location>
</feature>
<feature type="transmembrane region" description="Helical" evidence="7">
    <location>
        <begin position="155"/>
        <end position="173"/>
    </location>
</feature>
<evidence type="ECO:0000256" key="7">
    <source>
        <dbReference type="SAM" id="Phobius"/>
    </source>
</evidence>
<keyword evidence="3" id="KW-1003">Cell membrane</keyword>
<dbReference type="Proteomes" id="UP000246073">
    <property type="component" value="Unassembled WGS sequence"/>
</dbReference>
<keyword evidence="6 7" id="KW-0472">Membrane</keyword>
<evidence type="ECO:0000256" key="1">
    <source>
        <dbReference type="ARBA" id="ARBA00004651"/>
    </source>
</evidence>
<evidence type="ECO:0000313" key="9">
    <source>
        <dbReference type="EMBL" id="SPL63843.1"/>
    </source>
</evidence>
<evidence type="ECO:0000256" key="5">
    <source>
        <dbReference type="ARBA" id="ARBA00022989"/>
    </source>
</evidence>
<keyword evidence="5 7" id="KW-1133">Transmembrane helix</keyword>
<feature type="domain" description="Glycine transporter" evidence="8">
    <location>
        <begin position="12"/>
        <end position="86"/>
    </location>
</feature>
<feature type="transmembrane region" description="Helical" evidence="7">
    <location>
        <begin position="179"/>
        <end position="200"/>
    </location>
</feature>
<dbReference type="AlphaFoldDB" id="A0A2P9HIL3"/>
<proteinExistence type="inferred from homology"/>
<feature type="transmembrane region" description="Helical" evidence="7">
    <location>
        <begin position="65"/>
        <end position="85"/>
    </location>
</feature>
<dbReference type="Pfam" id="PF03458">
    <property type="entry name" value="Gly_transporter"/>
    <property type="match status" value="2"/>
</dbReference>
<evidence type="ECO:0000313" key="10">
    <source>
        <dbReference type="Proteomes" id="UP000246073"/>
    </source>
</evidence>
<dbReference type="PANTHER" id="PTHR30506:SF3">
    <property type="entry name" value="UPF0126 INNER MEMBRANE PROTEIN YADS-RELATED"/>
    <property type="match status" value="1"/>
</dbReference>
<feature type="domain" description="Glycine transporter" evidence="8">
    <location>
        <begin position="98"/>
        <end position="168"/>
    </location>
</feature>
<evidence type="ECO:0000256" key="3">
    <source>
        <dbReference type="ARBA" id="ARBA00022475"/>
    </source>
</evidence>
<dbReference type="InterPro" id="IPR005115">
    <property type="entry name" value="Gly_transporter"/>
</dbReference>
<feature type="transmembrane region" description="Helical" evidence="7">
    <location>
        <begin position="36"/>
        <end position="53"/>
    </location>
</feature>
<protein>
    <submittedName>
        <fullName evidence="9">Putative membrane protein</fullName>
    </submittedName>
</protein>
<sequence length="212" mass="22642">MGGAASEELIHVLYITAIVAEAMTAALAAGRREMDWIGVFLLGCVTALGGGSVRDVLLDHHPLSWVQHPSYLVITGFAALATILIARHMHRLRQMFLFLDAIGLVVFTVIGCGVALGMNMPIIIVIAAGMITGCVGGVLRDVLCNDVPLLFRSELYATVSVVTGGIFLGGLYLNVPHGPAAFVAMAAGLVLRLLALRFNWSMPKFVYTKDLH</sequence>
<organism evidence="9 10">
    <name type="scientific">Ochrobactrum soli</name>
    <dbReference type="NCBI Taxonomy" id="2448455"/>
    <lineage>
        <taxon>Bacteria</taxon>
        <taxon>Pseudomonadati</taxon>
        <taxon>Pseudomonadota</taxon>
        <taxon>Alphaproteobacteria</taxon>
        <taxon>Hyphomicrobiales</taxon>
        <taxon>Brucellaceae</taxon>
        <taxon>Brucella/Ochrobactrum group</taxon>
        <taxon>Ochrobactrum</taxon>
    </lineage>
</organism>
<keyword evidence="4 7" id="KW-0812">Transmembrane</keyword>